<proteinExistence type="predicted"/>
<sequence length="466" mass="51326">MYDAFDVTGLSNLISDTVSSLVQISNANNLHIPRLDENFTPGSENFRSNKDARKAIKIITGAALQLAATLMPPQETIFQVTHGHFKTAAMRVAVSCHVPEILRDAGPKGLHSKVIAKKTGVDDGRLARLLRYLANRHIFREVTPDVFAHNRISGMLDTGKSVEVILQDPESKHDGTNGFAALVEIFSSDGQKGSSYLLENMKDPKTSHSVEANQAPMQRGLGTDMTYWDWYSQPERLYERRRFGLAMKGVASMEPPGFLLDALDWNSLPADSTVVDVAGGIGNSAMTILKAFPHLNAVVQDIPAVIEEAVKFWEKGLPDALASQRIKLQAHDMFTSQPIKNASVFLLKDIVHDWPDAYSIKLLTELRKAATPTTRLLIFDTVLPYTCDNTGPTADEFEAEGSGIPGLSLGAANEVPYSRDIAMMVWVNAQEHTLGQFRDLFKLSGWRMVNVTRDGFGLDYVEALPS</sequence>
<feature type="domain" description="O-methyltransferase C-terminal" evidence="4">
    <location>
        <begin position="268"/>
        <end position="389"/>
    </location>
</feature>
<dbReference type="Gene3D" id="3.40.50.150">
    <property type="entry name" value="Vaccinia Virus protein VP39"/>
    <property type="match status" value="1"/>
</dbReference>
<dbReference type="InterPro" id="IPR001077">
    <property type="entry name" value="COMT_C"/>
</dbReference>
<dbReference type="InterPro" id="IPR036390">
    <property type="entry name" value="WH_DNA-bd_sf"/>
</dbReference>
<protein>
    <submittedName>
        <fullName evidence="6">S-adenosyl-L-methionine-dependent methyltransferase</fullName>
    </submittedName>
</protein>
<evidence type="ECO:0000259" key="4">
    <source>
        <dbReference type="Pfam" id="PF00891"/>
    </source>
</evidence>
<dbReference type="PANTHER" id="PTHR43712">
    <property type="entry name" value="PUTATIVE (AFU_ORTHOLOGUE AFUA_4G14580)-RELATED"/>
    <property type="match status" value="1"/>
</dbReference>
<evidence type="ECO:0000256" key="1">
    <source>
        <dbReference type="ARBA" id="ARBA00022603"/>
    </source>
</evidence>
<dbReference type="GO" id="GO:0046983">
    <property type="term" value="F:protein dimerization activity"/>
    <property type="evidence" value="ECO:0007669"/>
    <property type="project" value="InterPro"/>
</dbReference>
<evidence type="ECO:0000313" key="7">
    <source>
        <dbReference type="Proteomes" id="UP000807353"/>
    </source>
</evidence>
<reference evidence="6" key="1">
    <citation type="submission" date="2020-11" db="EMBL/GenBank/DDBJ databases">
        <authorList>
            <consortium name="DOE Joint Genome Institute"/>
            <person name="Ahrendt S."/>
            <person name="Riley R."/>
            <person name="Andreopoulos W."/>
            <person name="Labutti K."/>
            <person name="Pangilinan J."/>
            <person name="Ruiz-Duenas F.J."/>
            <person name="Barrasa J.M."/>
            <person name="Sanchez-Garcia M."/>
            <person name="Camarero S."/>
            <person name="Miyauchi S."/>
            <person name="Serrano A."/>
            <person name="Linde D."/>
            <person name="Babiker R."/>
            <person name="Drula E."/>
            <person name="Ayuso-Fernandez I."/>
            <person name="Pacheco R."/>
            <person name="Padilla G."/>
            <person name="Ferreira P."/>
            <person name="Barriuso J."/>
            <person name="Kellner H."/>
            <person name="Castanera R."/>
            <person name="Alfaro M."/>
            <person name="Ramirez L."/>
            <person name="Pisabarro A.G."/>
            <person name="Kuo A."/>
            <person name="Tritt A."/>
            <person name="Lipzen A."/>
            <person name="He G."/>
            <person name="Yan M."/>
            <person name="Ng V."/>
            <person name="Cullen D."/>
            <person name="Martin F."/>
            <person name="Rosso M.-N."/>
            <person name="Henrissat B."/>
            <person name="Hibbett D."/>
            <person name="Martinez A.T."/>
            <person name="Grigoriev I.V."/>
        </authorList>
    </citation>
    <scope>NUCLEOTIDE SEQUENCE</scope>
    <source>
        <strain evidence="6">CBS 247.69</strain>
    </source>
</reference>
<name>A0A9P5Y0C1_9AGAR</name>
<accession>A0A9P5Y0C1</accession>
<keyword evidence="1 6" id="KW-0489">Methyltransferase</keyword>
<dbReference type="Pfam" id="PF08100">
    <property type="entry name" value="Dimerisation"/>
    <property type="match status" value="1"/>
</dbReference>
<dbReference type="PANTHER" id="PTHR43712:SF2">
    <property type="entry name" value="O-METHYLTRANSFERASE CICE"/>
    <property type="match status" value="1"/>
</dbReference>
<dbReference type="SUPFAM" id="SSF53335">
    <property type="entry name" value="S-adenosyl-L-methionine-dependent methyltransferases"/>
    <property type="match status" value="1"/>
</dbReference>
<dbReference type="AlphaFoldDB" id="A0A9P5Y0C1"/>
<keyword evidence="3" id="KW-0949">S-adenosyl-L-methionine</keyword>
<feature type="domain" description="O-methyltransferase dimerisation" evidence="5">
    <location>
        <begin position="79"/>
        <end position="155"/>
    </location>
</feature>
<dbReference type="Proteomes" id="UP000807353">
    <property type="component" value="Unassembled WGS sequence"/>
</dbReference>
<keyword evidence="7" id="KW-1185">Reference proteome</keyword>
<evidence type="ECO:0000256" key="2">
    <source>
        <dbReference type="ARBA" id="ARBA00022679"/>
    </source>
</evidence>
<dbReference type="EMBL" id="MU150327">
    <property type="protein sequence ID" value="KAF9458915.1"/>
    <property type="molecule type" value="Genomic_DNA"/>
</dbReference>
<dbReference type="InterPro" id="IPR029063">
    <property type="entry name" value="SAM-dependent_MTases_sf"/>
</dbReference>
<dbReference type="Pfam" id="PF00891">
    <property type="entry name" value="Methyltransf_2"/>
    <property type="match status" value="1"/>
</dbReference>
<dbReference type="GO" id="GO:0008171">
    <property type="term" value="F:O-methyltransferase activity"/>
    <property type="evidence" value="ECO:0007669"/>
    <property type="project" value="InterPro"/>
</dbReference>
<keyword evidence="2" id="KW-0808">Transferase</keyword>
<evidence type="ECO:0000259" key="5">
    <source>
        <dbReference type="Pfam" id="PF08100"/>
    </source>
</evidence>
<evidence type="ECO:0000313" key="6">
    <source>
        <dbReference type="EMBL" id="KAF9458915.1"/>
    </source>
</evidence>
<dbReference type="Gene3D" id="1.10.10.10">
    <property type="entry name" value="Winged helix-like DNA-binding domain superfamily/Winged helix DNA-binding domain"/>
    <property type="match status" value="1"/>
</dbReference>
<organism evidence="6 7">
    <name type="scientific">Collybia nuda</name>
    <dbReference type="NCBI Taxonomy" id="64659"/>
    <lineage>
        <taxon>Eukaryota</taxon>
        <taxon>Fungi</taxon>
        <taxon>Dikarya</taxon>
        <taxon>Basidiomycota</taxon>
        <taxon>Agaricomycotina</taxon>
        <taxon>Agaricomycetes</taxon>
        <taxon>Agaricomycetidae</taxon>
        <taxon>Agaricales</taxon>
        <taxon>Tricholomatineae</taxon>
        <taxon>Clitocybaceae</taxon>
        <taxon>Collybia</taxon>
    </lineage>
</organism>
<dbReference type="PROSITE" id="PS51683">
    <property type="entry name" value="SAM_OMT_II"/>
    <property type="match status" value="1"/>
</dbReference>
<dbReference type="OrthoDB" id="2410195at2759"/>
<gene>
    <name evidence="6" type="ORF">BDZ94DRAFT_1312822</name>
</gene>
<dbReference type="InterPro" id="IPR012967">
    <property type="entry name" value="COMT_dimerisation"/>
</dbReference>
<dbReference type="GO" id="GO:0032259">
    <property type="term" value="P:methylation"/>
    <property type="evidence" value="ECO:0007669"/>
    <property type="project" value="UniProtKB-KW"/>
</dbReference>
<dbReference type="SUPFAM" id="SSF46785">
    <property type="entry name" value="Winged helix' DNA-binding domain"/>
    <property type="match status" value="1"/>
</dbReference>
<comment type="caution">
    <text evidence="6">The sequence shown here is derived from an EMBL/GenBank/DDBJ whole genome shotgun (WGS) entry which is preliminary data.</text>
</comment>
<dbReference type="InterPro" id="IPR036388">
    <property type="entry name" value="WH-like_DNA-bd_sf"/>
</dbReference>
<evidence type="ECO:0000256" key="3">
    <source>
        <dbReference type="ARBA" id="ARBA00022691"/>
    </source>
</evidence>
<dbReference type="InterPro" id="IPR016461">
    <property type="entry name" value="COMT-like"/>
</dbReference>